<reference evidence="2" key="1">
    <citation type="submission" date="2023-05" db="EMBL/GenBank/DDBJ databases">
        <title>Nepenthes gracilis genome sequencing.</title>
        <authorList>
            <person name="Fukushima K."/>
        </authorList>
    </citation>
    <scope>NUCLEOTIDE SEQUENCE</scope>
    <source>
        <strain evidence="2">SING2019-196</strain>
    </source>
</reference>
<protein>
    <submittedName>
        <fullName evidence="2">Uncharacterized protein</fullName>
    </submittedName>
</protein>
<keyword evidence="3" id="KW-1185">Reference proteome</keyword>
<evidence type="ECO:0000313" key="2">
    <source>
        <dbReference type="EMBL" id="GMH04709.1"/>
    </source>
</evidence>
<feature type="compositionally biased region" description="Basic and acidic residues" evidence="1">
    <location>
        <begin position="7"/>
        <end position="18"/>
    </location>
</feature>
<gene>
    <name evidence="2" type="ORF">Nepgr_006549</name>
</gene>
<evidence type="ECO:0000256" key="1">
    <source>
        <dbReference type="SAM" id="MobiDB-lite"/>
    </source>
</evidence>
<proteinExistence type="predicted"/>
<sequence>MDLAKFPYRDALADEGSEHSGGGGEAGDPNCSSLGDGTTMLAGTWEATMPCGTLRLSLMPMPRGDIGQQTA</sequence>
<feature type="region of interest" description="Disordered" evidence="1">
    <location>
        <begin position="1"/>
        <end position="34"/>
    </location>
</feature>
<evidence type="ECO:0000313" key="3">
    <source>
        <dbReference type="Proteomes" id="UP001279734"/>
    </source>
</evidence>
<dbReference type="Proteomes" id="UP001279734">
    <property type="component" value="Unassembled WGS sequence"/>
</dbReference>
<dbReference type="EMBL" id="BSYO01000005">
    <property type="protein sequence ID" value="GMH04709.1"/>
    <property type="molecule type" value="Genomic_DNA"/>
</dbReference>
<organism evidence="2 3">
    <name type="scientific">Nepenthes gracilis</name>
    <name type="common">Slender pitcher plant</name>
    <dbReference type="NCBI Taxonomy" id="150966"/>
    <lineage>
        <taxon>Eukaryota</taxon>
        <taxon>Viridiplantae</taxon>
        <taxon>Streptophyta</taxon>
        <taxon>Embryophyta</taxon>
        <taxon>Tracheophyta</taxon>
        <taxon>Spermatophyta</taxon>
        <taxon>Magnoliopsida</taxon>
        <taxon>eudicotyledons</taxon>
        <taxon>Gunneridae</taxon>
        <taxon>Pentapetalae</taxon>
        <taxon>Caryophyllales</taxon>
        <taxon>Nepenthaceae</taxon>
        <taxon>Nepenthes</taxon>
    </lineage>
</organism>
<dbReference type="AlphaFoldDB" id="A0AAD3XHG4"/>
<accession>A0AAD3XHG4</accession>
<name>A0AAD3XHG4_NEPGR</name>
<comment type="caution">
    <text evidence="2">The sequence shown here is derived from an EMBL/GenBank/DDBJ whole genome shotgun (WGS) entry which is preliminary data.</text>
</comment>